<keyword evidence="3" id="KW-1185">Reference proteome</keyword>
<dbReference type="Pfam" id="PF10274">
    <property type="entry name" value="ParcG"/>
    <property type="match status" value="1"/>
</dbReference>
<dbReference type="GO" id="GO:0051879">
    <property type="term" value="F:Hsp90 protein binding"/>
    <property type="evidence" value="ECO:0007669"/>
    <property type="project" value="TreeGrafter"/>
</dbReference>
<proteinExistence type="predicted"/>
<organism evidence="2 3">
    <name type="scientific">Tribonema minus</name>
    <dbReference type="NCBI Taxonomy" id="303371"/>
    <lineage>
        <taxon>Eukaryota</taxon>
        <taxon>Sar</taxon>
        <taxon>Stramenopiles</taxon>
        <taxon>Ochrophyta</taxon>
        <taxon>PX clade</taxon>
        <taxon>Xanthophyceae</taxon>
        <taxon>Tribonematales</taxon>
        <taxon>Tribonemataceae</taxon>
        <taxon>Tribonema</taxon>
    </lineage>
</organism>
<dbReference type="Proteomes" id="UP000664859">
    <property type="component" value="Unassembled WGS sequence"/>
</dbReference>
<name>A0A835YJW5_9STRA</name>
<dbReference type="EMBL" id="JAFCMP010000545">
    <property type="protein sequence ID" value="KAG5175813.1"/>
    <property type="molecule type" value="Genomic_DNA"/>
</dbReference>
<feature type="compositionally biased region" description="Basic and acidic residues" evidence="1">
    <location>
        <begin position="44"/>
        <end position="56"/>
    </location>
</feature>
<dbReference type="InterPro" id="IPR019399">
    <property type="entry name" value="Parkin_co-regulated_protein"/>
</dbReference>
<evidence type="ECO:0000256" key="1">
    <source>
        <dbReference type="SAM" id="MobiDB-lite"/>
    </source>
</evidence>
<dbReference type="PANTHER" id="PTHR21207">
    <property type="entry name" value="PARKIN COREGULATED GENE PROTEIN PARK2 COREGULATED"/>
    <property type="match status" value="1"/>
</dbReference>
<comment type="caution">
    <text evidence="2">The sequence shown here is derived from an EMBL/GenBank/DDBJ whole genome shotgun (WGS) entry which is preliminary data.</text>
</comment>
<sequence length="341" mass="37015">MAQSSLTSSRAGICELQLRKKLLQQQLELVSNKCNRMTAVLEKKGEAQARGHDRGADPLSHPKNTPARRPRNTFYGLEHASTHDAHHTAAARIGGAQTFPPGSVIDNSRKRELIRKARHEWEHDKAAREAAAAAKAPVQRRGAGAAAAAAATPSRFPGRYAMGDIPCSIDSGDGVLVWVCPLQQLDYHYYLPLFLDGIRCTADPCKMLARQGLLDLLSAATGTPERVVPLLKDIAMALRNACLTDSQELVAYTCKVLETLVGIGPEVGLALVPHYKAFLSLLNKHINDAPLKNAQGKEIGHNRKLDLSVLIEETLQMLERSGGSGVFAVIKHAVPTYMTCL</sequence>
<feature type="region of interest" description="Disordered" evidence="1">
    <location>
        <begin position="44"/>
        <end position="70"/>
    </location>
</feature>
<protein>
    <submittedName>
        <fullName evidence="2">Parkin co-regulated protein-domain-containing protein</fullName>
    </submittedName>
</protein>
<dbReference type="PANTHER" id="PTHR21207:SF2">
    <property type="entry name" value="PARKIN COREGULATED GENE PROTEIN"/>
    <property type="match status" value="1"/>
</dbReference>
<reference evidence="2" key="1">
    <citation type="submission" date="2021-02" db="EMBL/GenBank/DDBJ databases">
        <title>First Annotated Genome of the Yellow-green Alga Tribonema minus.</title>
        <authorList>
            <person name="Mahan K.M."/>
        </authorList>
    </citation>
    <scope>NUCLEOTIDE SEQUENCE</scope>
    <source>
        <strain evidence="2">UTEX B ZZ1240</strain>
    </source>
</reference>
<gene>
    <name evidence="2" type="ORF">JKP88DRAFT_283310</name>
</gene>
<dbReference type="AlphaFoldDB" id="A0A835YJW5"/>
<evidence type="ECO:0000313" key="2">
    <source>
        <dbReference type="EMBL" id="KAG5175813.1"/>
    </source>
</evidence>
<dbReference type="OrthoDB" id="5954824at2759"/>
<evidence type="ECO:0000313" key="3">
    <source>
        <dbReference type="Proteomes" id="UP000664859"/>
    </source>
</evidence>
<dbReference type="GO" id="GO:0030544">
    <property type="term" value="F:Hsp70 protein binding"/>
    <property type="evidence" value="ECO:0007669"/>
    <property type="project" value="TreeGrafter"/>
</dbReference>
<accession>A0A835YJW5</accession>